<evidence type="ECO:0000256" key="5">
    <source>
        <dbReference type="SAM" id="MobiDB-lite"/>
    </source>
</evidence>
<keyword evidence="1" id="KW-0489">Methyltransferase</keyword>
<feature type="compositionally biased region" description="Low complexity" evidence="5">
    <location>
        <begin position="14"/>
        <end position="26"/>
    </location>
</feature>
<feature type="compositionally biased region" description="Basic and acidic residues" evidence="5">
    <location>
        <begin position="1"/>
        <end position="10"/>
    </location>
</feature>
<dbReference type="EMBL" id="SDRB02011112">
    <property type="protein sequence ID" value="THG02809.1"/>
    <property type="molecule type" value="Genomic_DNA"/>
</dbReference>
<keyword evidence="3" id="KW-0949">S-adenosyl-L-methionine</keyword>
<dbReference type="GO" id="GO:0032259">
    <property type="term" value="P:methylation"/>
    <property type="evidence" value="ECO:0007669"/>
    <property type="project" value="UniProtKB-KW"/>
</dbReference>
<comment type="caution">
    <text evidence="6">The sequence shown here is derived from an EMBL/GenBank/DDBJ whole genome shotgun (WGS) entry which is preliminary data.</text>
</comment>
<dbReference type="PANTHER" id="PTHR14614">
    <property type="entry name" value="HEPATOCELLULAR CARCINOMA-ASSOCIATED ANTIGEN"/>
    <property type="match status" value="1"/>
</dbReference>
<keyword evidence="2" id="KW-0808">Transferase</keyword>
<feature type="region of interest" description="Disordered" evidence="5">
    <location>
        <begin position="1"/>
        <end position="44"/>
    </location>
</feature>
<evidence type="ECO:0000256" key="3">
    <source>
        <dbReference type="ARBA" id="ARBA00022691"/>
    </source>
</evidence>
<evidence type="ECO:0000256" key="4">
    <source>
        <dbReference type="ARBA" id="ARBA00043988"/>
    </source>
</evidence>
<evidence type="ECO:0000256" key="2">
    <source>
        <dbReference type="ARBA" id="ARBA00022679"/>
    </source>
</evidence>
<dbReference type="GO" id="GO:0005634">
    <property type="term" value="C:nucleus"/>
    <property type="evidence" value="ECO:0007669"/>
    <property type="project" value="TreeGrafter"/>
</dbReference>
<evidence type="ECO:0000256" key="1">
    <source>
        <dbReference type="ARBA" id="ARBA00022603"/>
    </source>
</evidence>
<dbReference type="SUPFAM" id="SSF53335">
    <property type="entry name" value="S-adenosyl-L-methionine-dependent methyltransferases"/>
    <property type="match status" value="1"/>
</dbReference>
<dbReference type="InterPro" id="IPR029063">
    <property type="entry name" value="SAM-dependent_MTases_sf"/>
</dbReference>
<dbReference type="InterPro" id="IPR019410">
    <property type="entry name" value="Methyltransf_16"/>
</dbReference>
<dbReference type="GO" id="GO:0008168">
    <property type="term" value="F:methyltransferase activity"/>
    <property type="evidence" value="ECO:0007669"/>
    <property type="project" value="UniProtKB-KW"/>
</dbReference>
<proteinExistence type="inferred from homology"/>
<name>A0A4S4DJ01_CAMSN</name>
<dbReference type="Gene3D" id="3.40.50.150">
    <property type="entry name" value="Vaccinia Virus protein VP39"/>
    <property type="match status" value="1"/>
</dbReference>
<dbReference type="AlphaFoldDB" id="A0A4S4DJ01"/>
<sequence length="285" mass="31095">MELKDADDHTITTSSSSSPSSCSSSSADQQMTTTSHHHFGNPSENSEAFSISIIESMKEEYGLFVWPCSVVLAEYVWQQRSRFSGVSVIELGAGTSLPGLVAAKVGSDVTLTDDSNRPEVLANMKSVSDLNNLNCKVMGLTWGMWDATIFSIHQNVILGADVLYDTSGFDDLFATVTFLLQNSPGSVFITTYHNRSGHHLIEFLMVKWGLKCTKLLDGFSFMPSYKASGLSGNIQLAEIVLNSEEWGLKCTKLLDGFSFMPSYKASGLSGNIQLAEIVLNSEEVR</sequence>
<evidence type="ECO:0000313" key="7">
    <source>
        <dbReference type="Proteomes" id="UP000306102"/>
    </source>
</evidence>
<organism evidence="6 7">
    <name type="scientific">Camellia sinensis var. sinensis</name>
    <name type="common">China tea</name>
    <dbReference type="NCBI Taxonomy" id="542762"/>
    <lineage>
        <taxon>Eukaryota</taxon>
        <taxon>Viridiplantae</taxon>
        <taxon>Streptophyta</taxon>
        <taxon>Embryophyta</taxon>
        <taxon>Tracheophyta</taxon>
        <taxon>Spermatophyta</taxon>
        <taxon>Magnoliopsida</taxon>
        <taxon>eudicotyledons</taxon>
        <taxon>Gunneridae</taxon>
        <taxon>Pentapetalae</taxon>
        <taxon>asterids</taxon>
        <taxon>Ericales</taxon>
        <taxon>Theaceae</taxon>
        <taxon>Camellia</taxon>
    </lineage>
</organism>
<dbReference type="Pfam" id="PF10294">
    <property type="entry name" value="Methyltransf_16"/>
    <property type="match status" value="1"/>
</dbReference>
<evidence type="ECO:0008006" key="8">
    <source>
        <dbReference type="Google" id="ProtNLM"/>
    </source>
</evidence>
<protein>
    <recommendedName>
        <fullName evidence="8">Methyltransferase-like protein 23</fullName>
    </recommendedName>
</protein>
<evidence type="ECO:0000313" key="6">
    <source>
        <dbReference type="EMBL" id="THG02809.1"/>
    </source>
</evidence>
<keyword evidence="7" id="KW-1185">Reference proteome</keyword>
<gene>
    <name evidence="6" type="ORF">TEA_017039</name>
</gene>
<accession>A0A4S4DJ01</accession>
<dbReference type="GO" id="GO:0005737">
    <property type="term" value="C:cytoplasm"/>
    <property type="evidence" value="ECO:0007669"/>
    <property type="project" value="TreeGrafter"/>
</dbReference>
<dbReference type="Proteomes" id="UP000306102">
    <property type="component" value="Unassembled WGS sequence"/>
</dbReference>
<dbReference type="PANTHER" id="PTHR14614:SF164">
    <property type="entry name" value="HISTONE-ARGININE METHYLTRANSFERASE METTL23"/>
    <property type="match status" value="1"/>
</dbReference>
<dbReference type="STRING" id="542762.A0A4S4DJ01"/>
<comment type="similarity">
    <text evidence="4">Belongs to the methyltransferase superfamily. METTL23 family.</text>
</comment>
<reference evidence="6 7" key="1">
    <citation type="journal article" date="2018" name="Proc. Natl. Acad. Sci. U.S.A.">
        <title>Draft genome sequence of Camellia sinensis var. sinensis provides insights into the evolution of the tea genome and tea quality.</title>
        <authorList>
            <person name="Wei C."/>
            <person name="Yang H."/>
            <person name="Wang S."/>
            <person name="Zhao J."/>
            <person name="Liu C."/>
            <person name="Gao L."/>
            <person name="Xia E."/>
            <person name="Lu Y."/>
            <person name="Tai Y."/>
            <person name="She G."/>
            <person name="Sun J."/>
            <person name="Cao H."/>
            <person name="Tong W."/>
            <person name="Gao Q."/>
            <person name="Li Y."/>
            <person name="Deng W."/>
            <person name="Jiang X."/>
            <person name="Wang W."/>
            <person name="Chen Q."/>
            <person name="Zhang S."/>
            <person name="Li H."/>
            <person name="Wu J."/>
            <person name="Wang P."/>
            <person name="Li P."/>
            <person name="Shi C."/>
            <person name="Zheng F."/>
            <person name="Jian J."/>
            <person name="Huang B."/>
            <person name="Shan D."/>
            <person name="Shi M."/>
            <person name="Fang C."/>
            <person name="Yue Y."/>
            <person name="Li F."/>
            <person name="Li D."/>
            <person name="Wei S."/>
            <person name="Han B."/>
            <person name="Jiang C."/>
            <person name="Yin Y."/>
            <person name="Xia T."/>
            <person name="Zhang Z."/>
            <person name="Bennetzen J.L."/>
            <person name="Zhao S."/>
            <person name="Wan X."/>
        </authorList>
    </citation>
    <scope>NUCLEOTIDE SEQUENCE [LARGE SCALE GENOMIC DNA]</scope>
    <source>
        <strain evidence="7">cv. Shuchazao</strain>
        <tissue evidence="6">Leaf</tissue>
    </source>
</reference>